<proteinExistence type="predicted"/>
<dbReference type="Pfam" id="PF06877">
    <property type="entry name" value="RraB"/>
    <property type="match status" value="1"/>
</dbReference>
<dbReference type="AlphaFoldDB" id="A0A3D9CMI0"/>
<dbReference type="EMBL" id="QNUG01000052">
    <property type="protein sequence ID" value="REC66943.1"/>
    <property type="molecule type" value="Genomic_DNA"/>
</dbReference>
<name>A0A3D9CMI0_9FLAO</name>
<feature type="domain" description="Regulator of ribonuclease activity B" evidence="2">
    <location>
        <begin position="168"/>
        <end position="267"/>
    </location>
</feature>
<keyword evidence="4" id="KW-1185">Reference proteome</keyword>
<dbReference type="RefSeq" id="WP_116036872.1">
    <property type="nucleotide sequence ID" value="NZ_JBHLVV010000108.1"/>
</dbReference>
<comment type="caution">
    <text evidence="3">The sequence shown here is derived from an EMBL/GenBank/DDBJ whole genome shotgun (WGS) entry which is preliminary data.</text>
</comment>
<evidence type="ECO:0000259" key="2">
    <source>
        <dbReference type="Pfam" id="PF06877"/>
    </source>
</evidence>
<dbReference type="OrthoDB" id="7839302at2"/>
<dbReference type="Pfam" id="PF05117">
    <property type="entry name" value="DUF695"/>
    <property type="match status" value="1"/>
</dbReference>
<sequence>MRIQLKLLIIFITMGFLNSLFGQKKYPEEWNFYLTSIEDKPASIYLNLALQQLAPIKEKSNLCWVSLKLKSPTENGLTTNEESEILFKIEDKILETINPKNSLYIGRLTNNGYRDFYFYSKDSKVFKSETEKISKQYSNYEISVFSKEDKNWDSYFELYPNEMDLQSISNRSVLENLEKNGDNLTKPREVFHWIYFKNENDLKNYIQIVTKENFEIVNNDLIKENKLPYSLQIKRIDKVGYDDIDDYTLYLWRLAKENNGDYDGWETSVERD</sequence>
<evidence type="ECO:0000313" key="4">
    <source>
        <dbReference type="Proteomes" id="UP000256326"/>
    </source>
</evidence>
<dbReference type="InterPro" id="IPR036701">
    <property type="entry name" value="RraB-like_sf"/>
</dbReference>
<gene>
    <name evidence="3" type="ORF">DRF58_16045</name>
</gene>
<evidence type="ECO:0000313" key="3">
    <source>
        <dbReference type="EMBL" id="REC66943.1"/>
    </source>
</evidence>
<protein>
    <submittedName>
        <fullName evidence="3">DUF695 domain-containing protein</fullName>
    </submittedName>
</protein>
<accession>A0A3D9CMI0</accession>
<feature type="domain" description="DUF695" evidence="1">
    <location>
        <begin position="29"/>
        <end position="159"/>
    </location>
</feature>
<dbReference type="Proteomes" id="UP000256326">
    <property type="component" value="Unassembled WGS sequence"/>
</dbReference>
<dbReference type="InterPro" id="IPR016097">
    <property type="entry name" value="DUF695"/>
</dbReference>
<dbReference type="Gene3D" id="3.30.70.970">
    <property type="entry name" value="RraB-like"/>
    <property type="match status" value="1"/>
</dbReference>
<dbReference type="SUPFAM" id="SSF89946">
    <property type="entry name" value="Hypothetical protein VC0424"/>
    <property type="match status" value="1"/>
</dbReference>
<reference evidence="3 4" key="1">
    <citation type="journal article" date="2006" name="Int. J. Syst. Evol. Microbiol.">
        <title>Chryseobacterium hispanicum sp. nov., isolated from the drinking water distribution system of Sevilla, Spain.</title>
        <authorList>
            <person name="Gallego V."/>
            <person name="Garcia M.T."/>
            <person name="Ventosa A."/>
        </authorList>
    </citation>
    <scope>NUCLEOTIDE SEQUENCE [LARGE SCALE GENOMIC DNA]</scope>
    <source>
        <strain evidence="3 4">KCTC 22104</strain>
    </source>
</reference>
<dbReference type="InterPro" id="IPR009671">
    <property type="entry name" value="RraB_dom"/>
</dbReference>
<organism evidence="3 4">
    <name type="scientific">Epilithonimonas hispanica</name>
    <dbReference type="NCBI Taxonomy" id="358687"/>
    <lineage>
        <taxon>Bacteria</taxon>
        <taxon>Pseudomonadati</taxon>
        <taxon>Bacteroidota</taxon>
        <taxon>Flavobacteriia</taxon>
        <taxon>Flavobacteriales</taxon>
        <taxon>Weeksellaceae</taxon>
        <taxon>Chryseobacterium group</taxon>
        <taxon>Epilithonimonas</taxon>
    </lineage>
</organism>
<evidence type="ECO:0000259" key="1">
    <source>
        <dbReference type="Pfam" id="PF05117"/>
    </source>
</evidence>